<keyword evidence="11" id="KW-1185">Reference proteome</keyword>
<dbReference type="SMART" id="SM00744">
    <property type="entry name" value="RINGv"/>
    <property type="match status" value="1"/>
</dbReference>
<dbReference type="GO" id="GO:0008270">
    <property type="term" value="F:zinc ion binding"/>
    <property type="evidence" value="ECO:0007669"/>
    <property type="project" value="UniProtKB-KW"/>
</dbReference>
<dbReference type="InterPro" id="IPR013083">
    <property type="entry name" value="Znf_RING/FYVE/PHD"/>
</dbReference>
<protein>
    <recommendedName>
        <fullName evidence="6">RING-CH-type domain-containing protein</fullName>
    </recommendedName>
</protein>
<evidence type="ECO:0000313" key="7">
    <source>
        <dbReference type="EMBL" id="KAE9966485.1"/>
    </source>
</evidence>
<reference evidence="8 11" key="1">
    <citation type="submission" date="2019-07" db="EMBL/GenBank/DDBJ databases">
        <title>Venturia inaequalis Genome Resource.</title>
        <authorList>
            <person name="Lichtner F.J."/>
        </authorList>
    </citation>
    <scope>NUCLEOTIDE SEQUENCE [LARGE SCALE GENOMIC DNA]</scope>
    <source>
        <strain evidence="9 10">120213</strain>
        <strain evidence="7">Bline_iso_100314</strain>
        <strain evidence="8 11">DMI_063113</strain>
    </source>
</reference>
<evidence type="ECO:0000256" key="5">
    <source>
        <dbReference type="SAM" id="Phobius"/>
    </source>
</evidence>
<dbReference type="PANTHER" id="PTHR46347:SF1">
    <property type="entry name" value="RING_FYVE_PHD ZINC FINGER SUPERFAMILY PROTEIN"/>
    <property type="match status" value="1"/>
</dbReference>
<keyword evidence="5" id="KW-1133">Transmembrane helix</keyword>
<feature type="region of interest" description="Disordered" evidence="4">
    <location>
        <begin position="1"/>
        <end position="62"/>
    </location>
</feature>
<dbReference type="EMBL" id="WNWS01000109">
    <property type="protein sequence ID" value="KAE9980013.1"/>
    <property type="molecule type" value="Genomic_DNA"/>
</dbReference>
<comment type="caution">
    <text evidence="8">The sequence shown here is derived from an EMBL/GenBank/DDBJ whole genome shotgun (WGS) entry which is preliminary data.</text>
</comment>
<dbReference type="PANTHER" id="PTHR46347">
    <property type="entry name" value="RING/FYVE/PHD ZINC FINGER SUPERFAMILY PROTEIN"/>
    <property type="match status" value="1"/>
</dbReference>
<evidence type="ECO:0000313" key="10">
    <source>
        <dbReference type="Proteomes" id="UP000447873"/>
    </source>
</evidence>
<feature type="transmembrane region" description="Helical" evidence="5">
    <location>
        <begin position="231"/>
        <end position="250"/>
    </location>
</feature>
<dbReference type="Pfam" id="PF12906">
    <property type="entry name" value="RINGv"/>
    <property type="match status" value="1"/>
</dbReference>
<dbReference type="EMBL" id="WNWQ01000527">
    <property type="protein sequence ID" value="KAE9966485.1"/>
    <property type="molecule type" value="Genomic_DNA"/>
</dbReference>
<dbReference type="EMBL" id="WNWR01000538">
    <property type="protein sequence ID" value="KAE9975083.1"/>
    <property type="molecule type" value="Genomic_DNA"/>
</dbReference>
<proteinExistence type="predicted"/>
<dbReference type="Proteomes" id="UP000433883">
    <property type="component" value="Unassembled WGS sequence"/>
</dbReference>
<dbReference type="Gene3D" id="3.30.40.10">
    <property type="entry name" value="Zinc/RING finger domain, C3HC4 (zinc finger)"/>
    <property type="match status" value="1"/>
</dbReference>
<gene>
    <name evidence="7" type="ORF">BLS_006971</name>
    <name evidence="8" type="ORF">EG327_008547</name>
    <name evidence="9" type="ORF">EG328_000508</name>
</gene>
<evidence type="ECO:0000313" key="9">
    <source>
        <dbReference type="EMBL" id="KAE9980013.1"/>
    </source>
</evidence>
<dbReference type="Proteomes" id="UP000490939">
    <property type="component" value="Unassembled WGS sequence"/>
</dbReference>
<evidence type="ECO:0000259" key="6">
    <source>
        <dbReference type="PROSITE" id="PS51292"/>
    </source>
</evidence>
<feature type="compositionally biased region" description="Basic and acidic residues" evidence="4">
    <location>
        <begin position="50"/>
        <end position="62"/>
    </location>
</feature>
<feature type="domain" description="RING-CH-type" evidence="6">
    <location>
        <begin position="63"/>
        <end position="156"/>
    </location>
</feature>
<dbReference type="CDD" id="cd16495">
    <property type="entry name" value="RING_CH-C4HC3_MARCH"/>
    <property type="match status" value="1"/>
</dbReference>
<dbReference type="OrthoDB" id="264354at2759"/>
<keyword evidence="5" id="KW-0812">Transmembrane</keyword>
<keyword evidence="5" id="KW-0472">Membrane</keyword>
<organism evidence="8 11">
    <name type="scientific">Venturia inaequalis</name>
    <name type="common">Apple scab fungus</name>
    <dbReference type="NCBI Taxonomy" id="5025"/>
    <lineage>
        <taxon>Eukaryota</taxon>
        <taxon>Fungi</taxon>
        <taxon>Dikarya</taxon>
        <taxon>Ascomycota</taxon>
        <taxon>Pezizomycotina</taxon>
        <taxon>Dothideomycetes</taxon>
        <taxon>Pleosporomycetidae</taxon>
        <taxon>Venturiales</taxon>
        <taxon>Venturiaceae</taxon>
        <taxon>Venturia</taxon>
    </lineage>
</organism>
<dbReference type="InterPro" id="IPR011016">
    <property type="entry name" value="Znf_RING-CH"/>
</dbReference>
<dbReference type="SUPFAM" id="SSF57850">
    <property type="entry name" value="RING/U-box"/>
    <property type="match status" value="1"/>
</dbReference>
<dbReference type="AlphaFoldDB" id="A0A8H3YX35"/>
<dbReference type="Proteomes" id="UP000447873">
    <property type="component" value="Unassembled WGS sequence"/>
</dbReference>
<keyword evidence="3" id="KW-0862">Zinc</keyword>
<accession>A0A8H3YX35</accession>
<evidence type="ECO:0000313" key="8">
    <source>
        <dbReference type="EMBL" id="KAE9975083.1"/>
    </source>
</evidence>
<keyword evidence="1" id="KW-0479">Metal-binding</keyword>
<feature type="region of interest" description="Disordered" evidence="4">
    <location>
        <begin position="313"/>
        <end position="332"/>
    </location>
</feature>
<feature type="transmembrane region" description="Helical" evidence="5">
    <location>
        <begin position="162"/>
        <end position="189"/>
    </location>
</feature>
<feature type="compositionally biased region" description="Polar residues" evidence="4">
    <location>
        <begin position="34"/>
        <end position="43"/>
    </location>
</feature>
<feature type="transmembrane region" description="Helical" evidence="5">
    <location>
        <begin position="271"/>
        <end position="291"/>
    </location>
</feature>
<evidence type="ECO:0000256" key="4">
    <source>
        <dbReference type="SAM" id="MobiDB-lite"/>
    </source>
</evidence>
<name>A0A8H3YX35_VENIN</name>
<dbReference type="PROSITE" id="PS51292">
    <property type="entry name" value="ZF_RING_CH"/>
    <property type="match status" value="1"/>
</dbReference>
<evidence type="ECO:0000256" key="1">
    <source>
        <dbReference type="ARBA" id="ARBA00022723"/>
    </source>
</evidence>
<keyword evidence="2" id="KW-0863">Zinc-finger</keyword>
<sequence>MSSAGHHEPTPLGPGGWDTEWPDEFVDDPEHPSAQETPPTDFSPQEDDSEHVHENAPPELPRERHYRPRQCRICLENVLPTYHPPPENLPGFLQSWKLRVTYESEDGGRLLRPCQCKGTAMYVHEECLKAWRYSDAGLARRNFYECPTCGYKYRLQRLGLSAAISSVATQIALTLFILLIVTFTLGFVADPIIDFCLDPSFLGLTSITGNTRYDISDILPTEDVSGWGEHFMKGFASLGLMSLLKTLFASPVQFFFRSTGNRNRNQGRERLGYITWIMVAVGVATFLYAIWKGVRLWVRRTLENASASVMDVHNADDIDEEEEDNAAPAHAT</sequence>
<evidence type="ECO:0000256" key="3">
    <source>
        <dbReference type="ARBA" id="ARBA00022833"/>
    </source>
</evidence>
<evidence type="ECO:0000256" key="2">
    <source>
        <dbReference type="ARBA" id="ARBA00022771"/>
    </source>
</evidence>
<evidence type="ECO:0000313" key="11">
    <source>
        <dbReference type="Proteomes" id="UP000490939"/>
    </source>
</evidence>